<proteinExistence type="predicted"/>
<feature type="compositionally biased region" description="Low complexity" evidence="1">
    <location>
        <begin position="167"/>
        <end position="182"/>
    </location>
</feature>
<feature type="compositionally biased region" description="Low complexity" evidence="1">
    <location>
        <begin position="205"/>
        <end position="215"/>
    </location>
</feature>
<accession>A0A0C3PUR6</accession>
<dbReference type="AlphaFoldDB" id="A0A0C3PUR6"/>
<feature type="region of interest" description="Disordered" evidence="1">
    <location>
        <begin position="167"/>
        <end position="257"/>
    </location>
</feature>
<reference evidence="3" key="2">
    <citation type="submission" date="2015-01" db="EMBL/GenBank/DDBJ databases">
        <title>Evolutionary Origins and Diversification of the Mycorrhizal Mutualists.</title>
        <authorList>
            <consortium name="DOE Joint Genome Institute"/>
            <consortium name="Mycorrhizal Genomics Consortium"/>
            <person name="Kohler A."/>
            <person name="Kuo A."/>
            <person name="Nagy L.G."/>
            <person name="Floudas D."/>
            <person name="Copeland A."/>
            <person name="Barry K.W."/>
            <person name="Cichocki N."/>
            <person name="Veneault-Fourrey C."/>
            <person name="LaButti K."/>
            <person name="Lindquist E.A."/>
            <person name="Lipzen A."/>
            <person name="Lundell T."/>
            <person name="Morin E."/>
            <person name="Murat C."/>
            <person name="Riley R."/>
            <person name="Ohm R."/>
            <person name="Sun H."/>
            <person name="Tunlid A."/>
            <person name="Henrissat B."/>
            <person name="Grigoriev I.V."/>
            <person name="Hibbett D.S."/>
            <person name="Martin F."/>
        </authorList>
    </citation>
    <scope>NUCLEOTIDE SEQUENCE [LARGE SCALE GENOMIC DNA]</scope>
    <source>
        <strain evidence="3">MUT 4182</strain>
    </source>
</reference>
<organism evidence="2 3">
    <name type="scientific">Tulasnella calospora MUT 4182</name>
    <dbReference type="NCBI Taxonomy" id="1051891"/>
    <lineage>
        <taxon>Eukaryota</taxon>
        <taxon>Fungi</taxon>
        <taxon>Dikarya</taxon>
        <taxon>Basidiomycota</taxon>
        <taxon>Agaricomycotina</taxon>
        <taxon>Agaricomycetes</taxon>
        <taxon>Cantharellales</taxon>
        <taxon>Tulasnellaceae</taxon>
        <taxon>Tulasnella</taxon>
    </lineage>
</organism>
<name>A0A0C3PUR6_9AGAM</name>
<evidence type="ECO:0000256" key="1">
    <source>
        <dbReference type="SAM" id="MobiDB-lite"/>
    </source>
</evidence>
<evidence type="ECO:0000313" key="3">
    <source>
        <dbReference type="Proteomes" id="UP000054248"/>
    </source>
</evidence>
<feature type="compositionally biased region" description="Polar residues" evidence="1">
    <location>
        <begin position="216"/>
        <end position="238"/>
    </location>
</feature>
<keyword evidence="3" id="KW-1185">Reference proteome</keyword>
<dbReference type="Proteomes" id="UP000054248">
    <property type="component" value="Unassembled WGS sequence"/>
</dbReference>
<sequence length="387" mass="40934">MSLLIRPGISVLINDITDLDPNVNLLPGATSFYSAYPAAQGKAGIYTKWDFQRARGGEGGAEQAVKGIAHGVAPRSHNWRQAVDILKGRYLEFNPPGADVTSVLIIPDIDNNSDHSQLRSPTSVAINRSVAIHSSSAEVDKTVSGDIRELLNALPVHVLESACQNRPAKSSVPSSTATAVSAQHPSPAKPSLNTFQGTAVAKGGTTTRTPTVSFTRGETSNTTVASPTATLARSTNTPAAAGSPLPSTPVKQKPTSGGFNTNTASSCVPYAPQTPSVVRASGSGSRTLIDSRRTLIDSPLRGIGFTAFAASREPYVLGYWTKTVLEFIGCDREVIPLIESCLDRFSDDEDDVELQASLSEDVATELSHFVVNLLKLDAFLKSVGRYA</sequence>
<dbReference type="HOGENOM" id="CLU_783454_0_0_1"/>
<protein>
    <submittedName>
        <fullName evidence="2">Uncharacterized protein</fullName>
    </submittedName>
</protein>
<evidence type="ECO:0000313" key="2">
    <source>
        <dbReference type="EMBL" id="KIO18615.1"/>
    </source>
</evidence>
<gene>
    <name evidence="2" type="ORF">M407DRAFT_31726</name>
</gene>
<dbReference type="EMBL" id="KN823273">
    <property type="protein sequence ID" value="KIO18615.1"/>
    <property type="molecule type" value="Genomic_DNA"/>
</dbReference>
<reference evidence="2 3" key="1">
    <citation type="submission" date="2014-04" db="EMBL/GenBank/DDBJ databases">
        <authorList>
            <consortium name="DOE Joint Genome Institute"/>
            <person name="Kuo A."/>
            <person name="Girlanda M."/>
            <person name="Perotto S."/>
            <person name="Kohler A."/>
            <person name="Nagy L.G."/>
            <person name="Floudas D."/>
            <person name="Copeland A."/>
            <person name="Barry K.W."/>
            <person name="Cichocki N."/>
            <person name="Veneault-Fourrey C."/>
            <person name="LaButti K."/>
            <person name="Lindquist E.A."/>
            <person name="Lipzen A."/>
            <person name="Lundell T."/>
            <person name="Morin E."/>
            <person name="Murat C."/>
            <person name="Sun H."/>
            <person name="Tunlid A."/>
            <person name="Henrissat B."/>
            <person name="Grigoriev I.V."/>
            <person name="Hibbett D.S."/>
            <person name="Martin F."/>
            <person name="Nordberg H.P."/>
            <person name="Cantor M.N."/>
            <person name="Hua S.X."/>
        </authorList>
    </citation>
    <scope>NUCLEOTIDE SEQUENCE [LARGE SCALE GENOMIC DNA]</scope>
    <source>
        <strain evidence="2 3">MUT 4182</strain>
    </source>
</reference>